<reference evidence="2 3" key="1">
    <citation type="journal article" date="2018" name="BMC Genomics">
        <title>Genomic evidence for intraspecific hybridization in a clonal and extremely halotolerant yeast.</title>
        <authorList>
            <person name="Gostincar C."/>
            <person name="Stajich J.E."/>
            <person name="Zupancic J."/>
            <person name="Zalar P."/>
            <person name="Gunde-Cimerman N."/>
        </authorList>
    </citation>
    <scope>NUCLEOTIDE SEQUENCE [LARGE SCALE GENOMIC DNA]</scope>
    <source>
        <strain evidence="2 3">EXF-2682</strain>
    </source>
</reference>
<name>A0A3M7D6N2_HORWE</name>
<dbReference type="PANTHER" id="PTHR44167">
    <property type="entry name" value="OVARIAN-SPECIFIC SERINE/THREONINE-PROTEIN KINASE LOK-RELATED"/>
    <property type="match status" value="1"/>
</dbReference>
<dbReference type="GO" id="GO:0005634">
    <property type="term" value="C:nucleus"/>
    <property type="evidence" value="ECO:0007669"/>
    <property type="project" value="TreeGrafter"/>
</dbReference>
<organism evidence="2 3">
    <name type="scientific">Hortaea werneckii</name>
    <name type="common">Black yeast</name>
    <name type="synonym">Cladosporium werneckii</name>
    <dbReference type="NCBI Taxonomy" id="91943"/>
    <lineage>
        <taxon>Eukaryota</taxon>
        <taxon>Fungi</taxon>
        <taxon>Dikarya</taxon>
        <taxon>Ascomycota</taxon>
        <taxon>Pezizomycotina</taxon>
        <taxon>Dothideomycetes</taxon>
        <taxon>Dothideomycetidae</taxon>
        <taxon>Mycosphaerellales</taxon>
        <taxon>Teratosphaeriaceae</taxon>
        <taxon>Hortaea</taxon>
    </lineage>
</organism>
<dbReference type="GO" id="GO:0004674">
    <property type="term" value="F:protein serine/threonine kinase activity"/>
    <property type="evidence" value="ECO:0007669"/>
    <property type="project" value="TreeGrafter"/>
</dbReference>
<dbReference type="VEuPathDB" id="FungiDB:BTJ68_12391"/>
<dbReference type="SMART" id="SM00220">
    <property type="entry name" value="S_TKc"/>
    <property type="match status" value="1"/>
</dbReference>
<dbReference type="InterPro" id="IPR011009">
    <property type="entry name" value="Kinase-like_dom_sf"/>
</dbReference>
<sequence length="357" mass="41279">HRRRHRHISHVFCCRKVCICTKRACWSHWPAVSLQGATPIQATSGERLGGDVRVRTVAARQITNGSRNEQRDYVLKDIPKHIHDHFNQGIWPQLQHGSNKRLRLPIDTIPQRRIFIYEHLESDFLNFLRQRPSMHARRRILRTSLEAIADLHERNIFHLDVKPDNILVDYERHDGATTVERVMLSDLENAAHLPDGRCIKGMLAGSDVWRSVEAHLRGELSKPTDMFSFGLMQCIFAMYDKMVCEDDEDFQSFVSQGAEPLAIRLQRLVSYFGDKDGINGLLTHVGDDETSCEILSMLWDERHADYIPYKPFVEWPETQQDESLRDVITGLVNLDPKKRLTASQALVHPWFSAEEID</sequence>
<protein>
    <recommendedName>
        <fullName evidence="1">Protein kinase domain-containing protein</fullName>
    </recommendedName>
</protein>
<dbReference type="AlphaFoldDB" id="A0A3M7D6N2"/>
<dbReference type="EMBL" id="QWIP01000570">
    <property type="protein sequence ID" value="RMY59964.1"/>
    <property type="molecule type" value="Genomic_DNA"/>
</dbReference>
<accession>A0A3M7D6N2</accession>
<feature type="domain" description="Protein kinase" evidence="1">
    <location>
        <begin position="1"/>
        <end position="351"/>
    </location>
</feature>
<dbReference type="Proteomes" id="UP000269276">
    <property type="component" value="Unassembled WGS sequence"/>
</dbReference>
<dbReference type="GO" id="GO:0044773">
    <property type="term" value="P:mitotic DNA damage checkpoint signaling"/>
    <property type="evidence" value="ECO:0007669"/>
    <property type="project" value="TreeGrafter"/>
</dbReference>
<dbReference type="InterPro" id="IPR008271">
    <property type="entry name" value="Ser/Thr_kinase_AS"/>
</dbReference>
<gene>
    <name evidence="2" type="ORF">D0863_11758</name>
</gene>
<feature type="non-terminal residue" evidence="2">
    <location>
        <position position="1"/>
    </location>
</feature>
<dbReference type="SUPFAM" id="SSF56112">
    <property type="entry name" value="Protein kinase-like (PK-like)"/>
    <property type="match status" value="1"/>
</dbReference>
<dbReference type="InterPro" id="IPR000719">
    <property type="entry name" value="Prot_kinase_dom"/>
</dbReference>
<proteinExistence type="predicted"/>
<comment type="caution">
    <text evidence="2">The sequence shown here is derived from an EMBL/GenBank/DDBJ whole genome shotgun (WGS) entry which is preliminary data.</text>
</comment>
<evidence type="ECO:0000313" key="2">
    <source>
        <dbReference type="EMBL" id="RMY59964.1"/>
    </source>
</evidence>
<dbReference type="Gene3D" id="1.10.510.10">
    <property type="entry name" value="Transferase(Phosphotransferase) domain 1"/>
    <property type="match status" value="1"/>
</dbReference>
<evidence type="ECO:0000313" key="3">
    <source>
        <dbReference type="Proteomes" id="UP000269276"/>
    </source>
</evidence>
<dbReference type="OrthoDB" id="4062651at2759"/>
<dbReference type="Pfam" id="PF00069">
    <property type="entry name" value="Pkinase"/>
    <property type="match status" value="1"/>
</dbReference>
<dbReference type="GO" id="GO:0005524">
    <property type="term" value="F:ATP binding"/>
    <property type="evidence" value="ECO:0007669"/>
    <property type="project" value="InterPro"/>
</dbReference>
<dbReference type="PANTHER" id="PTHR44167:SF24">
    <property type="entry name" value="SERINE_THREONINE-PROTEIN KINASE CHK2"/>
    <property type="match status" value="1"/>
</dbReference>
<dbReference type="PROSITE" id="PS50011">
    <property type="entry name" value="PROTEIN_KINASE_DOM"/>
    <property type="match status" value="1"/>
</dbReference>
<evidence type="ECO:0000259" key="1">
    <source>
        <dbReference type="PROSITE" id="PS50011"/>
    </source>
</evidence>
<dbReference type="PROSITE" id="PS00108">
    <property type="entry name" value="PROTEIN_KINASE_ST"/>
    <property type="match status" value="1"/>
</dbReference>